<comment type="caution">
    <text evidence="2">The sequence shown here is derived from an EMBL/GenBank/DDBJ whole genome shotgun (WGS) entry which is preliminary data.</text>
</comment>
<evidence type="ECO:0000313" key="3">
    <source>
        <dbReference type="Proteomes" id="UP000529783"/>
    </source>
</evidence>
<sequence>MRDQEDSVNQEIEHMDEVDVHPDVHVATEPDEQEVLERLYGPPDRDGIFRGPPIHERGERR</sequence>
<proteinExistence type="predicted"/>
<dbReference type="AlphaFoldDB" id="A0A7Y9EMH5"/>
<feature type="compositionally biased region" description="Basic and acidic residues" evidence="1">
    <location>
        <begin position="43"/>
        <end position="61"/>
    </location>
</feature>
<organism evidence="2 3">
    <name type="scientific">Actinomadura luteofluorescens</name>
    <dbReference type="NCBI Taxonomy" id="46163"/>
    <lineage>
        <taxon>Bacteria</taxon>
        <taxon>Bacillati</taxon>
        <taxon>Actinomycetota</taxon>
        <taxon>Actinomycetes</taxon>
        <taxon>Streptosporangiales</taxon>
        <taxon>Thermomonosporaceae</taxon>
        <taxon>Actinomadura</taxon>
    </lineage>
</organism>
<reference evidence="2 3" key="1">
    <citation type="submission" date="2020-07" db="EMBL/GenBank/DDBJ databases">
        <title>Sequencing the genomes of 1000 actinobacteria strains.</title>
        <authorList>
            <person name="Klenk H.-P."/>
        </authorList>
    </citation>
    <scope>NUCLEOTIDE SEQUENCE [LARGE SCALE GENOMIC DNA]</scope>
    <source>
        <strain evidence="2 3">DSM 40398</strain>
    </source>
</reference>
<gene>
    <name evidence="2" type="ORF">BJY14_006455</name>
</gene>
<name>A0A7Y9EMH5_9ACTN</name>
<evidence type="ECO:0000256" key="1">
    <source>
        <dbReference type="SAM" id="MobiDB-lite"/>
    </source>
</evidence>
<protein>
    <submittedName>
        <fullName evidence="2">Uncharacterized protein</fullName>
    </submittedName>
</protein>
<dbReference type="Proteomes" id="UP000529783">
    <property type="component" value="Unassembled WGS sequence"/>
</dbReference>
<evidence type="ECO:0000313" key="2">
    <source>
        <dbReference type="EMBL" id="NYD50472.1"/>
    </source>
</evidence>
<keyword evidence="3" id="KW-1185">Reference proteome</keyword>
<feature type="region of interest" description="Disordered" evidence="1">
    <location>
        <begin position="38"/>
        <end position="61"/>
    </location>
</feature>
<dbReference type="RefSeq" id="WP_179841661.1">
    <property type="nucleotide sequence ID" value="NZ_JACCBA010000001.1"/>
</dbReference>
<accession>A0A7Y9EMH5</accession>
<dbReference type="EMBL" id="JACCBA010000001">
    <property type="protein sequence ID" value="NYD50472.1"/>
    <property type="molecule type" value="Genomic_DNA"/>
</dbReference>